<dbReference type="InterPro" id="IPR012341">
    <property type="entry name" value="6hp_glycosidase-like_sf"/>
</dbReference>
<comment type="catalytic activity">
    <reaction evidence="9">
        <text>beta-D-glucose 1-phosphate = beta-D-glucose 6-phosphate</text>
        <dbReference type="Rhea" id="RHEA:20113"/>
        <dbReference type="ChEBI" id="CHEBI:57684"/>
        <dbReference type="ChEBI" id="CHEBI:58247"/>
        <dbReference type="EC" id="5.4.2.6"/>
    </reaction>
</comment>
<dbReference type="SFLD" id="SFLDS00003">
    <property type="entry name" value="Haloacid_Dehalogenase"/>
    <property type="match status" value="1"/>
</dbReference>
<feature type="binding site" evidence="14">
    <location>
        <position position="946"/>
    </location>
    <ligand>
        <name>Mg(2+)</name>
        <dbReference type="ChEBI" id="CHEBI:18420"/>
    </ligand>
</feature>
<dbReference type="Gene3D" id="3.40.50.1000">
    <property type="entry name" value="HAD superfamily/HAD-like"/>
    <property type="match status" value="1"/>
</dbReference>
<evidence type="ECO:0000256" key="1">
    <source>
        <dbReference type="ARBA" id="ARBA00004496"/>
    </source>
</evidence>
<dbReference type="OrthoDB" id="9758855at2"/>
<feature type="active site" description="Proton donor/acceptor" evidence="12">
    <location>
        <position position="788"/>
    </location>
</feature>
<evidence type="ECO:0000256" key="10">
    <source>
        <dbReference type="ARBA" id="ARBA00044968"/>
    </source>
</evidence>
<feature type="binding site" evidence="13">
    <location>
        <position position="829"/>
    </location>
    <ligand>
        <name>substrate</name>
    </ligand>
</feature>
<organism evidence="19 20">
    <name type="scientific">Melghirimyces profundicolus</name>
    <dbReference type="NCBI Taxonomy" id="1242148"/>
    <lineage>
        <taxon>Bacteria</taxon>
        <taxon>Bacillati</taxon>
        <taxon>Bacillota</taxon>
        <taxon>Bacilli</taxon>
        <taxon>Bacillales</taxon>
        <taxon>Thermoactinomycetaceae</taxon>
        <taxon>Melghirimyces</taxon>
    </lineage>
</organism>
<dbReference type="PANTHER" id="PTHR11051:SF8">
    <property type="entry name" value="PROTEIN-GLUCOSYLGALACTOSYLHYDROXYLYSINE GLUCOSIDASE"/>
    <property type="match status" value="1"/>
</dbReference>
<keyword evidence="20" id="KW-1185">Reference proteome</keyword>
<dbReference type="InterPro" id="IPR023214">
    <property type="entry name" value="HAD_sf"/>
</dbReference>
<evidence type="ECO:0000256" key="3">
    <source>
        <dbReference type="ARBA" id="ARBA00022490"/>
    </source>
</evidence>
<evidence type="ECO:0000259" key="18">
    <source>
        <dbReference type="Pfam" id="PF03636"/>
    </source>
</evidence>
<dbReference type="Pfam" id="PF03632">
    <property type="entry name" value="Glyco_hydro_65m"/>
    <property type="match status" value="1"/>
</dbReference>
<reference evidence="19 20" key="1">
    <citation type="submission" date="2018-04" db="EMBL/GenBank/DDBJ databases">
        <title>Genomic Encyclopedia of Archaeal and Bacterial Type Strains, Phase II (KMG-II): from individual species to whole genera.</title>
        <authorList>
            <person name="Goeker M."/>
        </authorList>
    </citation>
    <scope>NUCLEOTIDE SEQUENCE [LARGE SCALE GENOMIC DNA]</scope>
    <source>
        <strain evidence="19 20">DSM 45787</strain>
    </source>
</reference>
<feature type="site" description="Important for catalytic activity and assists the phosphoryl transfer reaction to Asp8 by balancing charge and orienting the reacting groups" evidence="15">
    <location>
        <position position="922"/>
    </location>
</feature>
<evidence type="ECO:0000256" key="13">
    <source>
        <dbReference type="PIRSR" id="PIRSR610972-2"/>
    </source>
</evidence>
<dbReference type="GO" id="GO:0016757">
    <property type="term" value="F:glycosyltransferase activity"/>
    <property type="evidence" value="ECO:0007669"/>
    <property type="project" value="UniProtKB-ARBA"/>
</dbReference>
<keyword evidence="6 14" id="KW-0460">Magnesium</keyword>
<dbReference type="Pfam" id="PF03633">
    <property type="entry name" value="Glyco_hydro_65C"/>
    <property type="match status" value="1"/>
</dbReference>
<dbReference type="FunFam" id="1.10.150.240:FF:000010">
    <property type="entry name" value="Beta-phosphoglucomutase"/>
    <property type="match status" value="1"/>
</dbReference>
<dbReference type="Pfam" id="PF03636">
    <property type="entry name" value="Glyco_hydro_65N"/>
    <property type="match status" value="1"/>
</dbReference>
<dbReference type="Gene3D" id="1.10.150.240">
    <property type="entry name" value="Putative phosphatase, domain 2"/>
    <property type="match status" value="1"/>
</dbReference>
<evidence type="ECO:0000256" key="4">
    <source>
        <dbReference type="ARBA" id="ARBA00022553"/>
    </source>
</evidence>
<dbReference type="Gene3D" id="2.70.98.40">
    <property type="entry name" value="Glycoside hydrolase, family 65, N-terminal domain"/>
    <property type="match status" value="1"/>
</dbReference>
<sequence>MSETNIQPIYPYEDWRITETEWNPENNLRNETIFSTGNGYIGMRGNFEEGYGGPEGTSVNGTYLNGFYDSEPIIYGEEAYGYAKKSQTMLNVTDAKIIRLRVDGEPFTLFEGAVRDYRRTLDMREGILTREVTWETSSGKRVRVRIRRLVSLSRKHLAIIRFEVTPLNFDGSIQLESCLNGAVRNQVSTGDPRAGSSFSGQVLMTEELQAEATLGAIRQRTRQTRFSLVCAMENLLECQSPTEPETETGDQTVSVRWNLEAKREVPVTLTKTIAYFTSRDYPEDELLPRALREVTEGKNLGFSKLAEEQKQFLNGFWYRSDVEIQGDPALQQGIRYNAFQLLQSAGRDGKTNIGAKGLTGEGYEGHYFWDTETYILPFFLYTHPSIAKSLLQYRFHILDKARERARELSHKGALYAWRTIGGEETSPYYPAGTAQVHINADILYALKKYMNATEDKAFFLEAGAEMLFETARFWVDLGEWIPDKGFCINGVTGPDEYTAIVNNNAYTNLMVQDHLEYAAESARRMEREHPEQYRALAERIGLAEEERQSWKKAAEGMYIPRDRGRGIIPQDDSFLEKAPWDFENTPKDRYPLLLHYHPLNIYRHQVLKQADLVLALFLQSSRFTLAEKKRNYDFYEPLTTHDSSLSPCIHSILAAELGYGEKAYRYFMQTARMDLDDYNKNVKDGIHTASMAGTWLSIVHGFGGFRENGGELFFSPTIPSRWKEYRFRLQYRNRLIEVQVRPREAVYTLLEGEPLTLHHRGRPLRLTGSQPVSAGITRELEAVVFDLDGVLTDTAEYHYQAWKQLADELGIPFDRDFNEELKGLGRMDSLDRILEKGGKSFSEEEKRRLADRKNGHYRKRIQRISPEDLLPGMGRLLRELKENGIRIALASASKNARTVIRQLKIESFFDTIVDAAHVSKGKPDPEIFLTAAEQLGVPRTNCAAVEDAEAGIRAIREADMFAVGVGTETAMKGADWIVSDTSKLTLQELKRRFR</sequence>
<dbReference type="AlphaFoldDB" id="A0A2T6C935"/>
<feature type="active site" description="Nucleophile" evidence="12">
    <location>
        <position position="786"/>
    </location>
</feature>
<gene>
    <name evidence="19" type="ORF">C8P63_10142</name>
</gene>
<dbReference type="InterPro" id="IPR010976">
    <property type="entry name" value="B-phosphoglucomutase_hydrolase"/>
</dbReference>
<feature type="binding site" evidence="13">
    <location>
        <position position="853"/>
    </location>
    <ligand>
        <name>substrate</name>
    </ligand>
</feature>
<evidence type="ECO:0000256" key="2">
    <source>
        <dbReference type="ARBA" id="ARBA00006171"/>
    </source>
</evidence>
<feature type="site" description="Important for catalytic activity and assists the phosphoryl transfer reaction to Asp8 by balancing charge and orienting the reacting groups" evidence="15">
    <location>
        <position position="891"/>
    </location>
</feature>
<feature type="binding site" evidence="13">
    <location>
        <begin position="786"/>
        <end position="788"/>
    </location>
    <ligand>
        <name>substrate</name>
    </ligand>
</feature>
<dbReference type="GO" id="GO:0008801">
    <property type="term" value="F:beta-phosphoglucomutase activity"/>
    <property type="evidence" value="ECO:0007669"/>
    <property type="project" value="UniProtKB-EC"/>
</dbReference>
<dbReference type="InterPro" id="IPR036412">
    <property type="entry name" value="HAD-like_sf"/>
</dbReference>
<dbReference type="PANTHER" id="PTHR11051">
    <property type="entry name" value="GLYCOSYL HYDROLASE-RELATED"/>
    <property type="match status" value="1"/>
</dbReference>
<evidence type="ECO:0000313" key="20">
    <source>
        <dbReference type="Proteomes" id="UP000244240"/>
    </source>
</evidence>
<dbReference type="Pfam" id="PF00702">
    <property type="entry name" value="Hydrolase"/>
    <property type="match status" value="1"/>
</dbReference>
<keyword evidence="8" id="KW-0119">Carbohydrate metabolism</keyword>
<proteinExistence type="inferred from homology"/>
<feature type="domain" description="Glycoside hydrolase family 65 N-terminal" evidence="18">
    <location>
        <begin position="18"/>
        <end position="279"/>
    </location>
</feature>
<keyword evidence="3" id="KW-0963">Cytoplasm</keyword>
<feature type="binding site" evidence="13">
    <location>
        <begin position="821"/>
        <end position="826"/>
    </location>
    <ligand>
        <name>substrate</name>
    </ligand>
</feature>
<dbReference type="InterPro" id="IPR010972">
    <property type="entry name" value="Beta-PGM"/>
</dbReference>
<evidence type="ECO:0000256" key="8">
    <source>
        <dbReference type="ARBA" id="ARBA00023277"/>
    </source>
</evidence>
<dbReference type="SUPFAM" id="SSF48208">
    <property type="entry name" value="Six-hairpin glycosidases"/>
    <property type="match status" value="1"/>
</dbReference>
<feature type="binding site" evidence="14">
    <location>
        <position position="786"/>
    </location>
    <ligand>
        <name>Mg(2+)</name>
        <dbReference type="ChEBI" id="CHEBI:18420"/>
    </ligand>
</feature>
<dbReference type="EC" id="5.4.2.6" evidence="10"/>
<evidence type="ECO:0000256" key="15">
    <source>
        <dbReference type="PIRSR" id="PIRSR610972-4"/>
    </source>
</evidence>
<evidence type="ECO:0000256" key="11">
    <source>
        <dbReference type="ARBA" id="ARBA00044991"/>
    </source>
</evidence>
<dbReference type="SUPFAM" id="SSF56784">
    <property type="entry name" value="HAD-like"/>
    <property type="match status" value="1"/>
</dbReference>
<dbReference type="GO" id="GO:0004553">
    <property type="term" value="F:hydrolase activity, hydrolyzing O-glycosyl compounds"/>
    <property type="evidence" value="ECO:0007669"/>
    <property type="project" value="TreeGrafter"/>
</dbReference>
<accession>A0A2T6C935</accession>
<comment type="similarity">
    <text evidence="2">Belongs to the HAD-like hydrolase superfamily. CbbY/CbbZ/Gph/YieH family.</text>
</comment>
<keyword evidence="7" id="KW-0413">Isomerase</keyword>
<evidence type="ECO:0000256" key="9">
    <source>
        <dbReference type="ARBA" id="ARBA00044926"/>
    </source>
</evidence>
<comment type="caution">
    <text evidence="19">The sequence shown here is derived from an EMBL/GenBank/DDBJ whole genome shotgun (WGS) entry which is preliminary data.</text>
</comment>
<evidence type="ECO:0000256" key="5">
    <source>
        <dbReference type="ARBA" id="ARBA00022723"/>
    </source>
</evidence>
<dbReference type="GO" id="GO:0000287">
    <property type="term" value="F:magnesium ion binding"/>
    <property type="evidence" value="ECO:0007669"/>
    <property type="project" value="InterPro"/>
</dbReference>
<feature type="domain" description="Glycoside hydrolase family 65 C-terminal" evidence="17">
    <location>
        <begin position="706"/>
        <end position="766"/>
    </location>
</feature>
<evidence type="ECO:0000256" key="14">
    <source>
        <dbReference type="PIRSR" id="PIRSR610972-3"/>
    </source>
</evidence>
<dbReference type="InterPro" id="IPR006439">
    <property type="entry name" value="HAD-SF_hydro_IA"/>
</dbReference>
<evidence type="ECO:0000259" key="17">
    <source>
        <dbReference type="Pfam" id="PF03633"/>
    </source>
</evidence>
<evidence type="ECO:0000256" key="7">
    <source>
        <dbReference type="ARBA" id="ARBA00023235"/>
    </source>
</evidence>
<feature type="binding site" evidence="14">
    <location>
        <position position="788"/>
    </location>
    <ligand>
        <name>Mg(2+)</name>
        <dbReference type="ChEBI" id="CHEBI:18420"/>
    </ligand>
</feature>
<dbReference type="Gene3D" id="2.60.420.10">
    <property type="entry name" value="Maltose phosphorylase, domain 3"/>
    <property type="match status" value="1"/>
</dbReference>
<dbReference type="InterPro" id="IPR008928">
    <property type="entry name" value="6-hairpin_glycosidase_sf"/>
</dbReference>
<dbReference type="InterPro" id="IPR005195">
    <property type="entry name" value="Glyco_hydro_65_M"/>
</dbReference>
<protein>
    <recommendedName>
        <fullName evidence="11">Beta-phosphoglucomutase</fullName>
        <ecNumber evidence="10">5.4.2.6</ecNumber>
    </recommendedName>
</protein>
<evidence type="ECO:0000259" key="16">
    <source>
        <dbReference type="Pfam" id="PF03632"/>
    </source>
</evidence>
<feature type="binding site" evidence="14">
    <location>
        <position position="947"/>
    </location>
    <ligand>
        <name>Mg(2+)</name>
        <dbReference type="ChEBI" id="CHEBI:18420"/>
    </ligand>
</feature>
<dbReference type="RefSeq" id="WP_108021316.1">
    <property type="nucleotide sequence ID" value="NZ_QBKR01000001.1"/>
</dbReference>
<dbReference type="NCBIfam" id="TIGR01990">
    <property type="entry name" value="bPGM"/>
    <property type="match status" value="1"/>
</dbReference>
<comment type="subcellular location">
    <subcellularLocation>
        <location evidence="1">Cytoplasm</location>
    </subcellularLocation>
</comment>
<comment type="cofactor">
    <cofactor evidence="14">
        <name>Mg(2+)</name>
        <dbReference type="ChEBI" id="CHEBI:18420"/>
    </cofactor>
    <text evidence="14">Binds 2 magnesium ions per subunit.</text>
</comment>
<evidence type="ECO:0000313" key="19">
    <source>
        <dbReference type="EMBL" id="PTX64825.1"/>
    </source>
</evidence>
<name>A0A2T6C935_9BACL</name>
<dbReference type="GO" id="GO:0005975">
    <property type="term" value="P:carbohydrate metabolic process"/>
    <property type="evidence" value="ECO:0007669"/>
    <property type="project" value="InterPro"/>
</dbReference>
<dbReference type="SFLD" id="SFLDG01135">
    <property type="entry name" value="C1.5.6:_HAD__Beta-PGM__Phospha"/>
    <property type="match status" value="1"/>
</dbReference>
<feature type="binding site" evidence="13">
    <location>
        <begin position="891"/>
        <end position="895"/>
    </location>
    <ligand>
        <name>substrate</name>
    </ligand>
</feature>
<dbReference type="SFLD" id="SFLDF00046">
    <property type="entry name" value="beta-phosphoglucomutase"/>
    <property type="match status" value="1"/>
</dbReference>
<evidence type="ECO:0000256" key="12">
    <source>
        <dbReference type="PIRSR" id="PIRSR610972-1"/>
    </source>
</evidence>
<dbReference type="InterPro" id="IPR011013">
    <property type="entry name" value="Gal_mutarotase_sf_dom"/>
</dbReference>
<dbReference type="GO" id="GO:0005737">
    <property type="term" value="C:cytoplasm"/>
    <property type="evidence" value="ECO:0007669"/>
    <property type="project" value="UniProtKB-SubCell"/>
</dbReference>
<dbReference type="InterPro" id="IPR005196">
    <property type="entry name" value="Glyco_hydro_65_N"/>
</dbReference>
<dbReference type="InterPro" id="IPR023198">
    <property type="entry name" value="PGP-like_dom2"/>
</dbReference>
<dbReference type="Gene3D" id="1.50.10.10">
    <property type="match status" value="1"/>
</dbReference>
<dbReference type="GO" id="GO:0030246">
    <property type="term" value="F:carbohydrate binding"/>
    <property type="evidence" value="ECO:0007669"/>
    <property type="project" value="InterPro"/>
</dbReference>
<dbReference type="Proteomes" id="UP000244240">
    <property type="component" value="Unassembled WGS sequence"/>
</dbReference>
<dbReference type="InterPro" id="IPR037018">
    <property type="entry name" value="GH65_N"/>
</dbReference>
<dbReference type="NCBIfam" id="TIGR01509">
    <property type="entry name" value="HAD-SF-IA-v3"/>
    <property type="match status" value="1"/>
</dbReference>
<dbReference type="SFLD" id="SFLDG01129">
    <property type="entry name" value="C1.5:_HAD__Beta-PGM__Phosphata"/>
    <property type="match status" value="1"/>
</dbReference>
<dbReference type="InterPro" id="IPR005194">
    <property type="entry name" value="Glyco_hydro_65_C"/>
</dbReference>
<dbReference type="NCBIfam" id="TIGR02009">
    <property type="entry name" value="PGMB-YQAB-SF"/>
    <property type="match status" value="1"/>
</dbReference>
<dbReference type="CDD" id="cd02598">
    <property type="entry name" value="HAD_BPGM"/>
    <property type="match status" value="1"/>
</dbReference>
<keyword evidence="4" id="KW-0597">Phosphoprotein</keyword>
<feature type="binding site" evidence="13">
    <location>
        <position position="922"/>
    </location>
    <ligand>
        <name>substrate</name>
    </ligand>
</feature>
<dbReference type="EMBL" id="QBKR01000001">
    <property type="protein sequence ID" value="PTX64825.1"/>
    <property type="molecule type" value="Genomic_DNA"/>
</dbReference>
<feature type="binding site" evidence="13">
    <location>
        <position position="802"/>
    </location>
    <ligand>
        <name>substrate</name>
    </ligand>
</feature>
<dbReference type="SUPFAM" id="SSF74650">
    <property type="entry name" value="Galactose mutarotase-like"/>
    <property type="match status" value="1"/>
</dbReference>
<feature type="domain" description="Glycoside hydrolase family 65 central catalytic" evidence="16">
    <location>
        <begin position="335"/>
        <end position="695"/>
    </location>
</feature>
<evidence type="ECO:0000256" key="6">
    <source>
        <dbReference type="ARBA" id="ARBA00022842"/>
    </source>
</evidence>
<keyword evidence="5 14" id="KW-0479">Metal-binding</keyword>
<dbReference type="PRINTS" id="PR00413">
    <property type="entry name" value="HADHALOGNASE"/>
</dbReference>